<keyword evidence="5" id="KW-0496">Mitochondrion</keyword>
<dbReference type="PANTHER" id="PTHR36091:SF1">
    <property type="entry name" value="ALTERED INHERITANCE OF MITOCHONDRIA PROTEIN 9, MITOCHONDRIAL"/>
    <property type="match status" value="1"/>
</dbReference>
<comment type="similarity">
    <text evidence="2">Belongs to the AIM9 family.</text>
</comment>
<sequence>MPLARSLGAIYRKLHNSVNPSALVLPSRALSFTSRGKSISREELFNYTNGRFLANEAEACNRRHVRFDIDQLCAVAATAGGGSSPIKAIDKMEGGFSKALIMRKEDGSEVVAKIPFSIAGPPKYTTAPEVAVLKFISTHTGVPVLKVLAWSSDASNPVGAEYIVMERAPGQQLFTTWSAMTIEEQFDLVEQLTKFEAELASIQFPANGSLYLCESMTDGEPWVALDRTVDPSGQFCIGPSWPTLSSFGLALVERERLRIEQQSPVSASGPPRGFVDEQIVVLDMAKEVMSRLDSVTLINRVSRPVLWHTDLHMGNIYSKPEEPNKICSLIDWQSIVVSPLYLQARFPGFLSVDDDYVLGLTEKPKLPQDYQDMGANDKKLAEIKFENTCHRLCLYQTSVGNVQPSEGPSWHPKFRRLIRASEGPSWHPKFRRLIRASEGPSRHPKFRRLIRAPEGPSRHPKPRRLIRASEVIQPLPTRNPAQDRLTAMSLPDQTNKPRHSLPHPPTFSGVKSQWRGWKLEMEGKIEEDAEAIGNAKSQIRYVYSRLEGSARTNITTFFEMELRKNLPNPQALLDRLDLLYGERNRKEKAIHALHTIRQRDDEPFTSFYPRFEKEIANAEAESWNESSKISYLRNAIHPKLRAHLIGISRPELESYVAFATKCEEVSNQMELFGQWKNETRSINSRRSNTAQQALGENILREEMMEWEPTTTVRINAAQGRRNTNGYPSKRPEDQSLLGKRAKWVEKSEIEKRWKEGRCLRCGRDDCKVERCPLAAAIPPSVKIQKNVVSASRAKVTTAAVEDTEDEEISSSDQ</sequence>
<organism evidence="9 10">
    <name type="scientific">Pyrenophora tritici-repentis</name>
    <dbReference type="NCBI Taxonomy" id="45151"/>
    <lineage>
        <taxon>Eukaryota</taxon>
        <taxon>Fungi</taxon>
        <taxon>Dikarya</taxon>
        <taxon>Ascomycota</taxon>
        <taxon>Pezizomycotina</taxon>
        <taxon>Dothideomycetes</taxon>
        <taxon>Pleosporomycetidae</taxon>
        <taxon>Pleosporales</taxon>
        <taxon>Pleosporineae</taxon>
        <taxon>Pleosporaceae</taxon>
        <taxon>Pyrenophora</taxon>
    </lineage>
</organism>
<dbReference type="InterPro" id="IPR051035">
    <property type="entry name" value="Mito_inheritance_9"/>
</dbReference>
<accession>A0A922NHE8</accession>
<dbReference type="SUPFAM" id="SSF56112">
    <property type="entry name" value="Protein kinase-like (PK-like)"/>
    <property type="match status" value="1"/>
</dbReference>
<evidence type="ECO:0000256" key="6">
    <source>
        <dbReference type="ARBA" id="ARBA00031849"/>
    </source>
</evidence>
<evidence type="ECO:0000256" key="3">
    <source>
        <dbReference type="ARBA" id="ARBA00016197"/>
    </source>
</evidence>
<dbReference type="Pfam" id="PF01636">
    <property type="entry name" value="APH"/>
    <property type="match status" value="1"/>
</dbReference>
<keyword evidence="4" id="KW-0809">Transit peptide</keyword>
<dbReference type="GO" id="GO:0005739">
    <property type="term" value="C:mitochondrion"/>
    <property type="evidence" value="ECO:0007669"/>
    <property type="project" value="UniProtKB-SubCell"/>
</dbReference>
<evidence type="ECO:0000259" key="8">
    <source>
        <dbReference type="Pfam" id="PF01636"/>
    </source>
</evidence>
<reference evidence="10" key="1">
    <citation type="journal article" date="2022" name="Microb. Genom.">
        <title>A global pangenome for the wheat fungal pathogen Pyrenophora tritici-repentis and prediction of effector protein structural homology.</title>
        <authorList>
            <person name="Moolhuijzen P.M."/>
            <person name="See P.T."/>
            <person name="Shi G."/>
            <person name="Powell H.R."/>
            <person name="Cockram J."/>
            <person name="Jorgensen L.N."/>
            <person name="Benslimane H."/>
            <person name="Strelkov S.E."/>
            <person name="Turner J."/>
            <person name="Liu Z."/>
            <person name="Moffat C.S."/>
        </authorList>
    </citation>
    <scope>NUCLEOTIDE SEQUENCE [LARGE SCALE GENOMIC DNA]</scope>
</reference>
<evidence type="ECO:0000256" key="5">
    <source>
        <dbReference type="ARBA" id="ARBA00023128"/>
    </source>
</evidence>
<feature type="region of interest" description="Disordered" evidence="7">
    <location>
        <begin position="442"/>
        <end position="464"/>
    </location>
</feature>
<feature type="region of interest" description="Disordered" evidence="7">
    <location>
        <begin position="490"/>
        <end position="509"/>
    </location>
</feature>
<evidence type="ECO:0000256" key="1">
    <source>
        <dbReference type="ARBA" id="ARBA00004173"/>
    </source>
</evidence>
<name>A0A922NHE8_9PLEO</name>
<dbReference type="Proteomes" id="UP000249757">
    <property type="component" value="Unassembled WGS sequence"/>
</dbReference>
<feature type="region of interest" description="Disordered" evidence="7">
    <location>
        <begin position="715"/>
        <end position="734"/>
    </location>
</feature>
<dbReference type="EMBL" id="NRDI02000003">
    <property type="protein sequence ID" value="KAI1517909.1"/>
    <property type="molecule type" value="Genomic_DNA"/>
</dbReference>
<evidence type="ECO:0000256" key="2">
    <source>
        <dbReference type="ARBA" id="ARBA00005543"/>
    </source>
</evidence>
<evidence type="ECO:0000256" key="7">
    <source>
        <dbReference type="SAM" id="MobiDB-lite"/>
    </source>
</evidence>
<evidence type="ECO:0000313" key="10">
    <source>
        <dbReference type="Proteomes" id="UP000249757"/>
    </source>
</evidence>
<evidence type="ECO:0000313" key="9">
    <source>
        <dbReference type="EMBL" id="KAI1517909.1"/>
    </source>
</evidence>
<evidence type="ECO:0000256" key="4">
    <source>
        <dbReference type="ARBA" id="ARBA00022946"/>
    </source>
</evidence>
<comment type="caution">
    <text evidence="9">The sequence shown here is derived from an EMBL/GenBank/DDBJ whole genome shotgun (WGS) entry which is preliminary data.</text>
</comment>
<protein>
    <recommendedName>
        <fullName evidence="3">Altered inheritance of mitochondria protein 9, mitochondrial</fullName>
    </recommendedName>
    <alternativeName>
        <fullName evidence="6">Found in mitochondrial proteome protein 29</fullName>
    </alternativeName>
</protein>
<dbReference type="AlphaFoldDB" id="A0A922NHE8"/>
<gene>
    <name evidence="9" type="ORF">Ptr86124_003210</name>
</gene>
<comment type="subcellular location">
    <subcellularLocation>
        <location evidence="1">Mitochondrion</location>
    </subcellularLocation>
</comment>
<proteinExistence type="inferred from homology"/>
<dbReference type="InterPro" id="IPR011009">
    <property type="entry name" value="Kinase-like_dom_sf"/>
</dbReference>
<dbReference type="InterPro" id="IPR002575">
    <property type="entry name" value="Aminoglycoside_PTrfase"/>
</dbReference>
<dbReference type="PANTHER" id="PTHR36091">
    <property type="entry name" value="ALTERED INHERITANCE OF MITOCHONDRIA PROTEIN 9, MITOCHONDRIAL"/>
    <property type="match status" value="1"/>
</dbReference>
<keyword evidence="10" id="KW-1185">Reference proteome</keyword>
<feature type="domain" description="Aminoglycoside phosphotransferase" evidence="8">
    <location>
        <begin position="94"/>
        <end position="340"/>
    </location>
</feature>